<evidence type="ECO:0000313" key="2">
    <source>
        <dbReference type="EMBL" id="TNN79199.1"/>
    </source>
</evidence>
<comment type="caution">
    <text evidence="2">The sequence shown here is derived from an EMBL/GenBank/DDBJ whole genome shotgun (WGS) entry which is preliminary data.</text>
</comment>
<evidence type="ECO:0000313" key="3">
    <source>
        <dbReference type="Proteomes" id="UP000314294"/>
    </source>
</evidence>
<organism evidence="2 3">
    <name type="scientific">Liparis tanakae</name>
    <name type="common">Tanaka's snailfish</name>
    <dbReference type="NCBI Taxonomy" id="230148"/>
    <lineage>
        <taxon>Eukaryota</taxon>
        <taxon>Metazoa</taxon>
        <taxon>Chordata</taxon>
        <taxon>Craniata</taxon>
        <taxon>Vertebrata</taxon>
        <taxon>Euteleostomi</taxon>
        <taxon>Actinopterygii</taxon>
        <taxon>Neopterygii</taxon>
        <taxon>Teleostei</taxon>
        <taxon>Neoteleostei</taxon>
        <taxon>Acanthomorphata</taxon>
        <taxon>Eupercaria</taxon>
        <taxon>Perciformes</taxon>
        <taxon>Cottioidei</taxon>
        <taxon>Cottales</taxon>
        <taxon>Liparidae</taxon>
        <taxon>Liparis</taxon>
    </lineage>
</organism>
<keyword evidence="3" id="KW-1185">Reference proteome</keyword>
<evidence type="ECO:0000256" key="1">
    <source>
        <dbReference type="SAM" id="Phobius"/>
    </source>
</evidence>
<gene>
    <name evidence="2" type="ORF">EYF80_010443</name>
</gene>
<keyword evidence="1" id="KW-0812">Transmembrane</keyword>
<reference evidence="2 3" key="1">
    <citation type="submission" date="2019-03" db="EMBL/GenBank/DDBJ databases">
        <title>First draft genome of Liparis tanakae, snailfish: a comprehensive survey of snailfish specific genes.</title>
        <authorList>
            <person name="Kim W."/>
            <person name="Song I."/>
            <person name="Jeong J.-H."/>
            <person name="Kim D."/>
            <person name="Kim S."/>
            <person name="Ryu S."/>
            <person name="Song J.Y."/>
            <person name="Lee S.K."/>
        </authorList>
    </citation>
    <scope>NUCLEOTIDE SEQUENCE [LARGE SCALE GENOMIC DNA]</scope>
    <source>
        <tissue evidence="2">Muscle</tissue>
    </source>
</reference>
<dbReference type="Proteomes" id="UP000314294">
    <property type="component" value="Unassembled WGS sequence"/>
</dbReference>
<keyword evidence="1" id="KW-1133">Transmembrane helix</keyword>
<accession>A0A4Z2IMF4</accession>
<name>A0A4Z2IMF4_9TELE</name>
<sequence length="213" mass="24511">MIRTSLDVESAHWPFCMGLMKRFLNSPSEPIRFLLMKLTMQWSLRMVLSGHTTRAVRNFRFSDSSTVWRKVTTYKTTQVSVHLHKRLFGQLILIQDQLGGDGAHHLTQLILDNNALEHKLRYFLLALCFLLGFAATLSGSLLGVPSSKRRNRVVITHLAVNIRLFGVRHILSLGRIVHVDVLLWGIRGRLLLHWHRQDSSFVLLLGKLRMDIN</sequence>
<keyword evidence="1" id="KW-0472">Membrane</keyword>
<feature type="transmembrane region" description="Helical" evidence="1">
    <location>
        <begin position="122"/>
        <end position="144"/>
    </location>
</feature>
<dbReference type="EMBL" id="SRLO01000066">
    <property type="protein sequence ID" value="TNN79199.1"/>
    <property type="molecule type" value="Genomic_DNA"/>
</dbReference>
<proteinExistence type="predicted"/>
<dbReference type="AlphaFoldDB" id="A0A4Z2IMF4"/>
<protein>
    <submittedName>
        <fullName evidence="2">Uncharacterized protein</fullName>
    </submittedName>
</protein>